<dbReference type="Gene3D" id="1.10.443.20">
    <property type="entry name" value="Centromere DNA-binding protein complex CBF3 subunit, domain 2"/>
    <property type="match status" value="1"/>
</dbReference>
<proteinExistence type="predicted"/>
<protein>
    <recommendedName>
        <fullName evidence="5">Ndc10 domain-containing protein</fullName>
    </recommendedName>
</protein>
<gene>
    <name evidence="3" type="ORF">CTEN210_18597</name>
</gene>
<dbReference type="GO" id="GO:0003677">
    <property type="term" value="F:DNA binding"/>
    <property type="evidence" value="ECO:0007669"/>
    <property type="project" value="InterPro"/>
</dbReference>
<evidence type="ECO:0000313" key="4">
    <source>
        <dbReference type="Proteomes" id="UP001054902"/>
    </source>
</evidence>
<accession>A0AAD3DF27</accession>
<feature type="region of interest" description="Disordered" evidence="2">
    <location>
        <begin position="730"/>
        <end position="751"/>
    </location>
</feature>
<name>A0AAD3DF27_9STRA</name>
<sequence>MVDSQNIQSPPREIRNNNMDDPFINSPEKRLENEALAGQMYEREISKTKFGWLSNPQYVSCYNTYKTWIDKERVRQRAKLDLEDGKYFSQKAAETFFTQKITKEGRHNARSALKFMYMLFYLAKSEAKPISRNDLYRENPLIQSNLKTCNLKQANKLAKLERKGFDVQQKKLSTSIVSPDEISKVIKSSLSCDQKWKTYVPKILTMFSCLIRHCSTQCVTLGKLTIVNKNPDFFPSDDEEFVIRTHPALCIISTELDQKKKGRVEDSMTERRIEVTGGFRSIRYEMCFVSLLAMSMMVQLNDANIGPNLHCKNIEGEEEEEDDFLILNDYLQEDDEPYEEETVVEEEDEEEKHVNSSLRMFKCFPSNRRTTAKLTGLAFDKAGVPRWEKETHFKKAGIEYATSNGLTINETDALAGTKNNTSDMRYRSQLPLALMRLLAGANQERKYGNGPRRANFPAPAGLQWSDPVIVETVFSEHRRWKNEQQSPEGDKGPAIKTLLDDVLPFWAKIILQDGVYWLKHHPRNEVVFFLRSLTFKNPNTQEEEAYDAWSARMLEGGFPSQRPAVPLEEVPASDEVMEVLGARLGRVEMLLLGLLENQQRGGTAQNVQEHDAARTMILGHLSERGNGDSSEREEEQTATEPLCLTANQYRSVFNLVAKREEHLHPDLDAKGYFKNSAANNNWSRIKKIYVRLKQVQDERKMSQEEAARVLDEEREGLGLNMNQYWKHLGSVQGTVSRKRQKTANENSNNDN</sequence>
<dbReference type="Proteomes" id="UP001054902">
    <property type="component" value="Unassembled WGS sequence"/>
</dbReference>
<feature type="coiled-coil region" evidence="1">
    <location>
        <begin position="685"/>
        <end position="712"/>
    </location>
</feature>
<reference evidence="3 4" key="1">
    <citation type="journal article" date="2021" name="Sci. Rep.">
        <title>The genome of the diatom Chaetoceros tenuissimus carries an ancient integrated fragment of an extant virus.</title>
        <authorList>
            <person name="Hongo Y."/>
            <person name="Kimura K."/>
            <person name="Takaki Y."/>
            <person name="Yoshida Y."/>
            <person name="Baba S."/>
            <person name="Kobayashi G."/>
            <person name="Nagasaki K."/>
            <person name="Hano T."/>
            <person name="Tomaru Y."/>
        </authorList>
    </citation>
    <scope>NUCLEOTIDE SEQUENCE [LARGE SCALE GENOMIC DNA]</scope>
    <source>
        <strain evidence="3 4">NIES-3715</strain>
    </source>
</reference>
<keyword evidence="1" id="KW-0175">Coiled coil</keyword>
<dbReference type="InterPro" id="IPR038279">
    <property type="entry name" value="Ndc10_dom2_sf"/>
</dbReference>
<evidence type="ECO:0008006" key="5">
    <source>
        <dbReference type="Google" id="ProtNLM"/>
    </source>
</evidence>
<evidence type="ECO:0000256" key="2">
    <source>
        <dbReference type="SAM" id="MobiDB-lite"/>
    </source>
</evidence>
<evidence type="ECO:0000256" key="1">
    <source>
        <dbReference type="SAM" id="Coils"/>
    </source>
</evidence>
<dbReference type="EMBL" id="BLLK01000078">
    <property type="protein sequence ID" value="GFH62121.1"/>
    <property type="molecule type" value="Genomic_DNA"/>
</dbReference>
<dbReference type="AlphaFoldDB" id="A0AAD3DF27"/>
<keyword evidence="4" id="KW-1185">Reference proteome</keyword>
<feature type="region of interest" description="Disordered" evidence="2">
    <location>
        <begin position="1"/>
        <end position="23"/>
    </location>
</feature>
<comment type="caution">
    <text evidence="3">The sequence shown here is derived from an EMBL/GenBank/DDBJ whole genome shotgun (WGS) entry which is preliminary data.</text>
</comment>
<evidence type="ECO:0000313" key="3">
    <source>
        <dbReference type="EMBL" id="GFH62121.1"/>
    </source>
</evidence>
<organism evidence="3 4">
    <name type="scientific">Chaetoceros tenuissimus</name>
    <dbReference type="NCBI Taxonomy" id="426638"/>
    <lineage>
        <taxon>Eukaryota</taxon>
        <taxon>Sar</taxon>
        <taxon>Stramenopiles</taxon>
        <taxon>Ochrophyta</taxon>
        <taxon>Bacillariophyta</taxon>
        <taxon>Coscinodiscophyceae</taxon>
        <taxon>Chaetocerotophycidae</taxon>
        <taxon>Chaetocerotales</taxon>
        <taxon>Chaetocerotaceae</taxon>
        <taxon>Chaetoceros</taxon>
    </lineage>
</organism>